<dbReference type="AlphaFoldDB" id="A0A9Q0P9L8"/>
<feature type="non-terminal residue" evidence="4">
    <location>
        <position position="65"/>
    </location>
</feature>
<dbReference type="GO" id="GO:0046872">
    <property type="term" value="F:metal ion binding"/>
    <property type="evidence" value="ECO:0007669"/>
    <property type="project" value="UniProtKB-KW"/>
</dbReference>
<dbReference type="OrthoDB" id="2011998at2759"/>
<dbReference type="SUPFAM" id="SSF55811">
    <property type="entry name" value="Nudix"/>
    <property type="match status" value="1"/>
</dbReference>
<reference evidence="4" key="2">
    <citation type="journal article" date="2023" name="Int. J. Mol. Sci.">
        <title>De Novo Assembly and Annotation of 11 Diverse Shrub Willow (Salix) Genomes Reveals Novel Gene Organization in Sex-Linked Regions.</title>
        <authorList>
            <person name="Hyden B."/>
            <person name="Feng K."/>
            <person name="Yates T.B."/>
            <person name="Jawdy S."/>
            <person name="Cereghino C."/>
            <person name="Smart L.B."/>
            <person name="Muchero W."/>
        </authorList>
    </citation>
    <scope>NUCLEOTIDE SEQUENCE [LARGE SCALE GENOMIC DNA]</scope>
    <source>
        <tissue evidence="4">Shoot tip</tissue>
    </source>
</reference>
<organism evidence="4 5">
    <name type="scientific">Salix viminalis</name>
    <name type="common">Common osier</name>
    <name type="synonym">Basket willow</name>
    <dbReference type="NCBI Taxonomy" id="40686"/>
    <lineage>
        <taxon>Eukaryota</taxon>
        <taxon>Viridiplantae</taxon>
        <taxon>Streptophyta</taxon>
        <taxon>Embryophyta</taxon>
        <taxon>Tracheophyta</taxon>
        <taxon>Spermatophyta</taxon>
        <taxon>Magnoliopsida</taxon>
        <taxon>eudicotyledons</taxon>
        <taxon>Gunneridae</taxon>
        <taxon>Pentapetalae</taxon>
        <taxon>rosids</taxon>
        <taxon>fabids</taxon>
        <taxon>Malpighiales</taxon>
        <taxon>Salicaceae</taxon>
        <taxon>Saliceae</taxon>
        <taxon>Salix</taxon>
    </lineage>
</organism>
<evidence type="ECO:0000313" key="4">
    <source>
        <dbReference type="EMBL" id="KAJ6684218.1"/>
    </source>
</evidence>
<evidence type="ECO:0000313" key="5">
    <source>
        <dbReference type="Proteomes" id="UP001151529"/>
    </source>
</evidence>
<evidence type="ECO:0000256" key="1">
    <source>
        <dbReference type="ARBA" id="ARBA00022723"/>
    </source>
</evidence>
<evidence type="ECO:0000259" key="3">
    <source>
        <dbReference type="PROSITE" id="PS51462"/>
    </source>
</evidence>
<sequence length="65" mass="7164">CIPYRYKKGNSNASEVDDELEVLVISSQKGKGKLFPKGGWELDETITQAASRETYEEAGVKGNVE</sequence>
<comment type="caution">
    <text evidence="4">The sequence shown here is derived from an EMBL/GenBank/DDBJ whole genome shotgun (WGS) entry which is preliminary data.</text>
</comment>
<feature type="non-terminal residue" evidence="4">
    <location>
        <position position="1"/>
    </location>
</feature>
<evidence type="ECO:0000256" key="2">
    <source>
        <dbReference type="ARBA" id="ARBA00022801"/>
    </source>
</evidence>
<dbReference type="Proteomes" id="UP001151529">
    <property type="component" value="Chromosome 17"/>
</dbReference>
<dbReference type="InterPro" id="IPR020084">
    <property type="entry name" value="NUDIX_hydrolase_CS"/>
</dbReference>
<dbReference type="PANTHER" id="PTHR12629">
    <property type="entry name" value="DIPHOSPHOINOSITOL POLYPHOSPHATE PHOSPHOHYDROLASE"/>
    <property type="match status" value="1"/>
</dbReference>
<gene>
    <name evidence="4" type="ORF">OIU85_007868</name>
</gene>
<keyword evidence="2" id="KW-0378">Hydrolase</keyword>
<dbReference type="PROSITE" id="PS51462">
    <property type="entry name" value="NUDIX"/>
    <property type="match status" value="1"/>
</dbReference>
<dbReference type="Gene3D" id="3.90.79.10">
    <property type="entry name" value="Nucleoside Triphosphate Pyrophosphohydrolase"/>
    <property type="match status" value="1"/>
</dbReference>
<proteinExistence type="predicted"/>
<reference evidence="4" key="1">
    <citation type="submission" date="2022-11" db="EMBL/GenBank/DDBJ databases">
        <authorList>
            <person name="Hyden B.L."/>
            <person name="Feng K."/>
            <person name="Yates T."/>
            <person name="Jawdy S."/>
            <person name="Smart L.B."/>
            <person name="Muchero W."/>
        </authorList>
    </citation>
    <scope>NUCLEOTIDE SEQUENCE</scope>
    <source>
        <tissue evidence="4">Shoot tip</tissue>
    </source>
</reference>
<accession>A0A9Q0P9L8</accession>
<feature type="domain" description="Nudix hydrolase" evidence="3">
    <location>
        <begin position="1"/>
        <end position="65"/>
    </location>
</feature>
<dbReference type="EMBL" id="JAPFFL010000013">
    <property type="protein sequence ID" value="KAJ6684218.1"/>
    <property type="molecule type" value="Genomic_DNA"/>
</dbReference>
<name>A0A9Q0P9L8_SALVM</name>
<dbReference type="InterPro" id="IPR000086">
    <property type="entry name" value="NUDIX_hydrolase_dom"/>
</dbReference>
<dbReference type="PROSITE" id="PS00893">
    <property type="entry name" value="NUDIX_BOX"/>
    <property type="match status" value="1"/>
</dbReference>
<keyword evidence="1" id="KW-0479">Metal-binding</keyword>
<dbReference type="PANTHER" id="PTHR12629:SF42">
    <property type="entry name" value="OS02G0734300 PROTEIN"/>
    <property type="match status" value="1"/>
</dbReference>
<protein>
    <recommendedName>
        <fullName evidence="3">Nudix hydrolase domain-containing protein</fullName>
    </recommendedName>
</protein>
<keyword evidence="5" id="KW-1185">Reference proteome</keyword>
<dbReference type="GO" id="GO:0016787">
    <property type="term" value="F:hydrolase activity"/>
    <property type="evidence" value="ECO:0007669"/>
    <property type="project" value="UniProtKB-KW"/>
</dbReference>
<dbReference type="GO" id="GO:0005737">
    <property type="term" value="C:cytoplasm"/>
    <property type="evidence" value="ECO:0007669"/>
    <property type="project" value="TreeGrafter"/>
</dbReference>
<dbReference type="GO" id="GO:0005634">
    <property type="term" value="C:nucleus"/>
    <property type="evidence" value="ECO:0007669"/>
    <property type="project" value="TreeGrafter"/>
</dbReference>
<dbReference type="Pfam" id="PF00293">
    <property type="entry name" value="NUDIX"/>
    <property type="match status" value="1"/>
</dbReference>
<dbReference type="InterPro" id="IPR015797">
    <property type="entry name" value="NUDIX_hydrolase-like_dom_sf"/>
</dbReference>